<dbReference type="Pfam" id="PF01882">
    <property type="entry name" value="DUF58"/>
    <property type="match status" value="1"/>
</dbReference>
<dbReference type="PANTHER" id="PTHR34351:SF1">
    <property type="entry name" value="SLR1927 PROTEIN"/>
    <property type="match status" value="1"/>
</dbReference>
<dbReference type="EMBL" id="CP116942">
    <property type="protein sequence ID" value="WCO65242.1"/>
    <property type="molecule type" value="Genomic_DNA"/>
</dbReference>
<reference evidence="4" key="1">
    <citation type="submission" date="2023-01" db="EMBL/GenBank/DDBJ databases">
        <title>The diversity of Class Acidimicrobiia in South China Sea sediment environments and the proposal of Iamia marina sp. nov., a novel species of the genus Iamia.</title>
        <authorList>
            <person name="He Y."/>
            <person name="Tian X."/>
        </authorList>
    </citation>
    <scope>NUCLEOTIDE SEQUENCE</scope>
    <source>
        <strain evidence="4">DSM 19957</strain>
    </source>
</reference>
<dbReference type="PANTHER" id="PTHR34351">
    <property type="entry name" value="SLR1927 PROTEIN-RELATED"/>
    <property type="match status" value="1"/>
</dbReference>
<evidence type="ECO:0000256" key="2">
    <source>
        <dbReference type="SAM" id="Phobius"/>
    </source>
</evidence>
<evidence type="ECO:0000313" key="4">
    <source>
        <dbReference type="EMBL" id="WCO65242.1"/>
    </source>
</evidence>
<keyword evidence="2" id="KW-0472">Membrane</keyword>
<accession>A0AAF0BSG8</accession>
<organism evidence="4 5">
    <name type="scientific">Iamia majanohamensis</name>
    <dbReference type="NCBI Taxonomy" id="467976"/>
    <lineage>
        <taxon>Bacteria</taxon>
        <taxon>Bacillati</taxon>
        <taxon>Actinomycetota</taxon>
        <taxon>Acidimicrobiia</taxon>
        <taxon>Acidimicrobiales</taxon>
        <taxon>Iamiaceae</taxon>
        <taxon>Iamia</taxon>
    </lineage>
</organism>
<name>A0AAF0BSG8_9ACTN</name>
<gene>
    <name evidence="4" type="ORF">PO878_12105</name>
</gene>
<feature type="transmembrane region" description="Helical" evidence="2">
    <location>
        <begin position="34"/>
        <end position="53"/>
    </location>
</feature>
<sequence length="405" mass="42649">MSRGPRPTRAGRLLLAASAGAALAARLLGLVELDVLAAAGVLVVGLALLRVQLLRPRLEVRRSVRPSRVHVGSRAAVEVEVTSAGRRATPVLTLRDPVGGRAGARLSVAPLAPGHSVRATYRLPTHQRGEVPVGPLLAEVSDPFGLARRGRPVAGRVRLLVLPRVDRIPPLGRTPGSEPLAGQDGRPSAGGAGDEFHALRPYVVGDDLRRVHWPMSARADDLVVRHDEEPRQGRLTLVLDVEERRSRPDGFERMVSAAASIATAHWRRGDIVRLLDTGGGDSGWVTGEVAFEQLLEALALVERTDDADLRATLGRIPSAADAVVAVAGNVTDPEVGLLPGRRLARAGAPLHLTLVRFPATRSLTSQAGAVVAGVRVVNVAPRGDFAASWAEAGPARRGAPVGSRA</sequence>
<proteinExistence type="predicted"/>
<dbReference type="Proteomes" id="UP001216390">
    <property type="component" value="Chromosome"/>
</dbReference>
<keyword evidence="2" id="KW-0812">Transmembrane</keyword>
<evidence type="ECO:0000313" key="5">
    <source>
        <dbReference type="Proteomes" id="UP001216390"/>
    </source>
</evidence>
<protein>
    <submittedName>
        <fullName evidence="4">DUF58 domain-containing protein</fullName>
    </submittedName>
</protein>
<dbReference type="InterPro" id="IPR002881">
    <property type="entry name" value="DUF58"/>
</dbReference>
<dbReference type="KEGG" id="ima:PO878_12105"/>
<evidence type="ECO:0000256" key="1">
    <source>
        <dbReference type="SAM" id="MobiDB-lite"/>
    </source>
</evidence>
<keyword evidence="2" id="KW-1133">Transmembrane helix</keyword>
<evidence type="ECO:0000259" key="3">
    <source>
        <dbReference type="Pfam" id="PF01882"/>
    </source>
</evidence>
<keyword evidence="5" id="KW-1185">Reference proteome</keyword>
<feature type="domain" description="DUF58" evidence="3">
    <location>
        <begin position="199"/>
        <end position="299"/>
    </location>
</feature>
<dbReference type="AlphaFoldDB" id="A0AAF0BSG8"/>
<feature type="region of interest" description="Disordered" evidence="1">
    <location>
        <begin position="170"/>
        <end position="193"/>
    </location>
</feature>
<dbReference type="RefSeq" id="WP_272734767.1">
    <property type="nucleotide sequence ID" value="NZ_CP116942.1"/>
</dbReference>